<dbReference type="AlphaFoldDB" id="X0XRB3"/>
<dbReference type="GO" id="GO:0004553">
    <property type="term" value="F:hydrolase activity, hydrolyzing O-glycosyl compounds"/>
    <property type="evidence" value="ECO:0007669"/>
    <property type="project" value="InterPro"/>
</dbReference>
<evidence type="ECO:0000256" key="2">
    <source>
        <dbReference type="ARBA" id="ARBA00023326"/>
    </source>
</evidence>
<feature type="non-terminal residue" evidence="4">
    <location>
        <position position="1"/>
    </location>
</feature>
<evidence type="ECO:0000259" key="3">
    <source>
        <dbReference type="Pfam" id="PF00759"/>
    </source>
</evidence>
<feature type="domain" description="Glycoside hydrolase family 9" evidence="3">
    <location>
        <begin position="6"/>
        <end position="164"/>
    </location>
</feature>
<dbReference type="EMBL" id="BARS01050160">
    <property type="protein sequence ID" value="GAG45790.1"/>
    <property type="molecule type" value="Genomic_DNA"/>
</dbReference>
<keyword evidence="2" id="KW-0624">Polysaccharide degradation</keyword>
<keyword evidence="1" id="KW-0119">Carbohydrate metabolism</keyword>
<evidence type="ECO:0000256" key="1">
    <source>
        <dbReference type="ARBA" id="ARBA00023277"/>
    </source>
</evidence>
<accession>X0XRB3</accession>
<name>X0XRB3_9ZZZZ</name>
<protein>
    <recommendedName>
        <fullName evidence="3">Glycoside hydrolase family 9 domain-containing protein</fullName>
    </recommendedName>
</protein>
<organism evidence="4">
    <name type="scientific">marine sediment metagenome</name>
    <dbReference type="NCBI Taxonomy" id="412755"/>
    <lineage>
        <taxon>unclassified sequences</taxon>
        <taxon>metagenomes</taxon>
        <taxon>ecological metagenomes</taxon>
    </lineage>
</organism>
<dbReference type="Gene3D" id="1.50.10.10">
    <property type="match status" value="1"/>
</dbReference>
<reference evidence="4" key="1">
    <citation type="journal article" date="2014" name="Front. Microbiol.">
        <title>High frequency of phylogenetically diverse reductive dehalogenase-homologous genes in deep subseafloor sedimentary metagenomes.</title>
        <authorList>
            <person name="Kawai M."/>
            <person name="Futagami T."/>
            <person name="Toyoda A."/>
            <person name="Takaki Y."/>
            <person name="Nishi S."/>
            <person name="Hori S."/>
            <person name="Arai W."/>
            <person name="Tsubouchi T."/>
            <person name="Morono Y."/>
            <person name="Uchiyama I."/>
            <person name="Ito T."/>
            <person name="Fujiyama A."/>
            <person name="Inagaki F."/>
            <person name="Takami H."/>
        </authorList>
    </citation>
    <scope>NUCLEOTIDE SEQUENCE</scope>
    <source>
        <strain evidence="4">Expedition CK06-06</strain>
    </source>
</reference>
<dbReference type="Pfam" id="PF00759">
    <property type="entry name" value="Glyco_hydro_9"/>
    <property type="match status" value="1"/>
</dbReference>
<comment type="caution">
    <text evidence="4">The sequence shown here is derived from an EMBL/GenBank/DDBJ whole genome shotgun (WGS) entry which is preliminary data.</text>
</comment>
<sequence>DDNTPVSVYGMVSAYVASKDFFDGIDRDKNARADLLDEAIWGAEWLRKMVNPKTGHIWMNVTNDIDYYGIPERDTDGIVGTGDDRVIGTADPWSLGAFTIAAWAVLSRHIPDTTYLHDAEKLWAVYEDRILGGRNPRHVFSALELYQATGNETYLSAAKQVTHNLFALQDEEGWFAQSPGGGPMFRIVDEGTIPAALARFALEQPDSELGRRARECLKRYFHWNFTMGDNPFSVIRHRA</sequence>
<proteinExistence type="predicted"/>
<dbReference type="InterPro" id="IPR012341">
    <property type="entry name" value="6hp_glycosidase-like_sf"/>
</dbReference>
<dbReference type="SUPFAM" id="SSF48208">
    <property type="entry name" value="Six-hairpin glycosidases"/>
    <property type="match status" value="1"/>
</dbReference>
<dbReference type="GO" id="GO:0000272">
    <property type="term" value="P:polysaccharide catabolic process"/>
    <property type="evidence" value="ECO:0007669"/>
    <property type="project" value="UniProtKB-KW"/>
</dbReference>
<dbReference type="InterPro" id="IPR001701">
    <property type="entry name" value="Glyco_hydro_9"/>
</dbReference>
<gene>
    <name evidence="4" type="ORF">S01H1_74930</name>
</gene>
<evidence type="ECO:0000313" key="4">
    <source>
        <dbReference type="EMBL" id="GAG45790.1"/>
    </source>
</evidence>
<dbReference type="InterPro" id="IPR008928">
    <property type="entry name" value="6-hairpin_glycosidase_sf"/>
</dbReference>
<feature type="non-terminal residue" evidence="4">
    <location>
        <position position="239"/>
    </location>
</feature>